<proteinExistence type="predicted"/>
<dbReference type="EMBL" id="GBRH01239977">
    <property type="protein sequence ID" value="JAD57918.1"/>
    <property type="molecule type" value="Transcribed_RNA"/>
</dbReference>
<name>A0A0A9B6Y8_ARUDO</name>
<organism evidence="1">
    <name type="scientific">Arundo donax</name>
    <name type="common">Giant reed</name>
    <name type="synonym">Donax arundinaceus</name>
    <dbReference type="NCBI Taxonomy" id="35708"/>
    <lineage>
        <taxon>Eukaryota</taxon>
        <taxon>Viridiplantae</taxon>
        <taxon>Streptophyta</taxon>
        <taxon>Embryophyta</taxon>
        <taxon>Tracheophyta</taxon>
        <taxon>Spermatophyta</taxon>
        <taxon>Magnoliopsida</taxon>
        <taxon>Liliopsida</taxon>
        <taxon>Poales</taxon>
        <taxon>Poaceae</taxon>
        <taxon>PACMAD clade</taxon>
        <taxon>Arundinoideae</taxon>
        <taxon>Arundineae</taxon>
        <taxon>Arundo</taxon>
    </lineage>
</organism>
<accession>A0A0A9B6Y8</accession>
<evidence type="ECO:0000313" key="1">
    <source>
        <dbReference type="EMBL" id="JAD57918.1"/>
    </source>
</evidence>
<sequence>MYRVSLRPA</sequence>
<protein>
    <submittedName>
        <fullName evidence="1">Uncharacterized protein</fullName>
    </submittedName>
</protein>
<reference evidence="1" key="1">
    <citation type="submission" date="2014-09" db="EMBL/GenBank/DDBJ databases">
        <authorList>
            <person name="Magalhaes I.L.F."/>
            <person name="Oliveira U."/>
            <person name="Santos F.R."/>
            <person name="Vidigal T.H.D.A."/>
            <person name="Brescovit A.D."/>
            <person name="Santos A.J."/>
        </authorList>
    </citation>
    <scope>NUCLEOTIDE SEQUENCE</scope>
    <source>
        <tissue evidence="1">Shoot tissue taken approximately 20 cm above the soil surface</tissue>
    </source>
</reference>
<reference evidence="1" key="2">
    <citation type="journal article" date="2015" name="Data Brief">
        <title>Shoot transcriptome of the giant reed, Arundo donax.</title>
        <authorList>
            <person name="Barrero R.A."/>
            <person name="Guerrero F.D."/>
            <person name="Moolhuijzen P."/>
            <person name="Goolsby J.A."/>
            <person name="Tidwell J."/>
            <person name="Bellgard S.E."/>
            <person name="Bellgard M.I."/>
        </authorList>
    </citation>
    <scope>NUCLEOTIDE SEQUENCE</scope>
    <source>
        <tissue evidence="1">Shoot tissue taken approximately 20 cm above the soil surface</tissue>
    </source>
</reference>